<dbReference type="SMART" id="SM00164">
    <property type="entry name" value="TBC"/>
    <property type="match status" value="1"/>
</dbReference>
<dbReference type="Pfam" id="PF00566">
    <property type="entry name" value="RabGAP-TBC"/>
    <property type="match status" value="1"/>
</dbReference>
<keyword evidence="4" id="KW-1185">Reference proteome</keyword>
<evidence type="ECO:0000259" key="2">
    <source>
        <dbReference type="PROSITE" id="PS50086"/>
    </source>
</evidence>
<dbReference type="InterPro" id="IPR035969">
    <property type="entry name" value="Rab-GAP_TBC_sf"/>
</dbReference>
<dbReference type="EMBL" id="JALJOU010000003">
    <property type="protein sequence ID" value="KAK9845237.1"/>
    <property type="molecule type" value="Genomic_DNA"/>
</dbReference>
<evidence type="ECO:0000313" key="4">
    <source>
        <dbReference type="Proteomes" id="UP001445335"/>
    </source>
</evidence>
<protein>
    <recommendedName>
        <fullName evidence="2">Rab-GAP TBC domain-containing protein</fullName>
    </recommendedName>
</protein>
<comment type="caution">
    <text evidence="3">The sequence shown here is derived from an EMBL/GenBank/DDBJ whole genome shotgun (WGS) entry which is preliminary data.</text>
</comment>
<dbReference type="GO" id="GO:0005096">
    <property type="term" value="F:GTPase activator activity"/>
    <property type="evidence" value="ECO:0007669"/>
    <property type="project" value="TreeGrafter"/>
</dbReference>
<feature type="region of interest" description="Disordered" evidence="1">
    <location>
        <begin position="350"/>
        <end position="379"/>
    </location>
</feature>
<accession>A0AAW1SI58</accession>
<dbReference type="PROSITE" id="PS50086">
    <property type="entry name" value="TBC_RABGAP"/>
    <property type="match status" value="1"/>
</dbReference>
<dbReference type="AlphaFoldDB" id="A0AAW1SI58"/>
<organism evidence="3 4">
    <name type="scientific">Elliptochloris bilobata</name>
    <dbReference type="NCBI Taxonomy" id="381761"/>
    <lineage>
        <taxon>Eukaryota</taxon>
        <taxon>Viridiplantae</taxon>
        <taxon>Chlorophyta</taxon>
        <taxon>core chlorophytes</taxon>
        <taxon>Trebouxiophyceae</taxon>
        <taxon>Trebouxiophyceae incertae sedis</taxon>
        <taxon>Elliptochloris clade</taxon>
        <taxon>Elliptochloris</taxon>
    </lineage>
</organism>
<evidence type="ECO:0000313" key="3">
    <source>
        <dbReference type="EMBL" id="KAK9845237.1"/>
    </source>
</evidence>
<dbReference type="PANTHER" id="PTHR47219:SF20">
    <property type="entry name" value="TBC1 DOMAIN FAMILY MEMBER 2B"/>
    <property type="match status" value="1"/>
</dbReference>
<feature type="domain" description="Rab-GAP TBC" evidence="2">
    <location>
        <begin position="59"/>
        <end position="257"/>
    </location>
</feature>
<dbReference type="Proteomes" id="UP001445335">
    <property type="component" value="Unassembled WGS sequence"/>
</dbReference>
<gene>
    <name evidence="3" type="ORF">WJX81_000734</name>
</gene>
<feature type="compositionally biased region" description="Acidic residues" evidence="1">
    <location>
        <begin position="370"/>
        <end position="379"/>
    </location>
</feature>
<name>A0AAW1SI58_9CHLO</name>
<evidence type="ECO:0000256" key="1">
    <source>
        <dbReference type="SAM" id="MobiDB-lite"/>
    </source>
</evidence>
<reference evidence="3 4" key="1">
    <citation type="journal article" date="2024" name="Nat. Commun.">
        <title>Phylogenomics reveals the evolutionary origins of lichenization in chlorophyte algae.</title>
        <authorList>
            <person name="Puginier C."/>
            <person name="Libourel C."/>
            <person name="Otte J."/>
            <person name="Skaloud P."/>
            <person name="Haon M."/>
            <person name="Grisel S."/>
            <person name="Petersen M."/>
            <person name="Berrin J.G."/>
            <person name="Delaux P.M."/>
            <person name="Dal Grande F."/>
            <person name="Keller J."/>
        </authorList>
    </citation>
    <scope>NUCLEOTIDE SEQUENCE [LARGE SCALE GENOMIC DNA]</scope>
    <source>
        <strain evidence="3 4">SAG 245.80</strain>
    </source>
</reference>
<dbReference type="InterPro" id="IPR000195">
    <property type="entry name" value="Rab-GAP-TBC_dom"/>
</dbReference>
<dbReference type="GO" id="GO:0031267">
    <property type="term" value="F:small GTPase binding"/>
    <property type="evidence" value="ECO:0007669"/>
    <property type="project" value="TreeGrafter"/>
</dbReference>
<proteinExistence type="predicted"/>
<dbReference type="SUPFAM" id="SSF47923">
    <property type="entry name" value="Ypt/Rab-GAP domain of gyp1p"/>
    <property type="match status" value="2"/>
</dbReference>
<dbReference type="InterPro" id="IPR050302">
    <property type="entry name" value="Rab_GAP_TBC_domain"/>
</dbReference>
<dbReference type="Gene3D" id="1.10.472.80">
    <property type="entry name" value="Ypt/Rab-GAP domain of gyp1p, domain 3"/>
    <property type="match status" value="1"/>
</dbReference>
<sequence length="379" mass="39925">MDSFGFQLACLSREEASARLASAASTLTQDKFKAGGLTNWEPAHGPAPAKLKTTVRKGGIPPALRPGLWYQFSGGAARRRAEAAPNALFARLLRRAAAGSAVNAADVGAELARAFGPHALLGSVRGVVGVTSLLQAYEQYSRLDLGAAAWTGLTRIAGLLLVVFSAACAEDAFWTLVALVEDRLPASCVLKATRAGAVEQRVLEALAARRCPRLVAALAAADAPLASLAAPWFPALFAGALPAETVARVWDCLMLEGPKVLFRVALALSMMHETALASSHSVQIERAFKWRVARTFNSDALLKLAFNGVGPLPMAAIKRARADLEGAADAQAVEHQRRLEALCAASQAAAALRRPSSESSTERLPLATIEESDESEADI</sequence>
<dbReference type="PANTHER" id="PTHR47219">
    <property type="entry name" value="RAB GTPASE-ACTIVATING PROTEIN 1-LIKE"/>
    <property type="match status" value="1"/>
</dbReference>